<dbReference type="STRING" id="243233.MCA2115"/>
<feature type="transmembrane region" description="Helical" evidence="2">
    <location>
        <begin position="105"/>
        <end position="131"/>
    </location>
</feature>
<evidence type="ECO:0000313" key="5">
    <source>
        <dbReference type="Proteomes" id="UP000006821"/>
    </source>
</evidence>
<keyword evidence="2" id="KW-0472">Membrane</keyword>
<keyword evidence="2" id="KW-1133">Transmembrane helix</keyword>
<dbReference type="SUPFAM" id="SSF53955">
    <property type="entry name" value="Lysozyme-like"/>
    <property type="match status" value="1"/>
</dbReference>
<evidence type="ECO:0000256" key="1">
    <source>
        <dbReference type="SAM" id="MobiDB-lite"/>
    </source>
</evidence>
<keyword evidence="2" id="KW-0812">Transmembrane</keyword>
<name>Q606A7_METCA</name>
<dbReference type="Gene3D" id="1.10.530.10">
    <property type="match status" value="1"/>
</dbReference>
<evidence type="ECO:0000313" key="4">
    <source>
        <dbReference type="EMBL" id="AAU91881.1"/>
    </source>
</evidence>
<organism evidence="4 5">
    <name type="scientific">Methylococcus capsulatus (strain ATCC 33009 / NCIMB 11132 / Bath)</name>
    <dbReference type="NCBI Taxonomy" id="243233"/>
    <lineage>
        <taxon>Bacteria</taxon>
        <taxon>Pseudomonadati</taxon>
        <taxon>Pseudomonadota</taxon>
        <taxon>Gammaproteobacteria</taxon>
        <taxon>Methylococcales</taxon>
        <taxon>Methylococcaceae</taxon>
        <taxon>Methylococcus</taxon>
    </lineage>
</organism>
<feature type="transmembrane region" description="Helical" evidence="2">
    <location>
        <begin position="67"/>
        <end position="93"/>
    </location>
</feature>
<dbReference type="InterPro" id="IPR008258">
    <property type="entry name" value="Transglycosylase_SLT_dom_1"/>
</dbReference>
<evidence type="ECO:0000259" key="3">
    <source>
        <dbReference type="Pfam" id="PF01464"/>
    </source>
</evidence>
<feature type="compositionally biased region" description="Basic residues" evidence="1">
    <location>
        <begin position="45"/>
        <end position="63"/>
    </location>
</feature>
<feature type="region of interest" description="Disordered" evidence="1">
    <location>
        <begin position="23"/>
        <end position="68"/>
    </location>
</feature>
<dbReference type="AlphaFoldDB" id="Q606A7"/>
<dbReference type="eggNOG" id="COG0741">
    <property type="taxonomic scope" value="Bacteria"/>
</dbReference>
<feature type="transmembrane region" description="Helical" evidence="2">
    <location>
        <begin position="143"/>
        <end position="161"/>
    </location>
</feature>
<dbReference type="CAZy" id="GH23">
    <property type="family name" value="Glycoside Hydrolase Family 23"/>
</dbReference>
<dbReference type="Pfam" id="PF01464">
    <property type="entry name" value="SLT"/>
    <property type="match status" value="1"/>
</dbReference>
<dbReference type="Proteomes" id="UP000006821">
    <property type="component" value="Chromosome"/>
</dbReference>
<dbReference type="InterPro" id="IPR023346">
    <property type="entry name" value="Lysozyme-like_dom_sf"/>
</dbReference>
<feature type="domain" description="Transglycosylase SLT" evidence="3">
    <location>
        <begin position="216"/>
        <end position="316"/>
    </location>
</feature>
<dbReference type="KEGG" id="mca:MCA2115"/>
<evidence type="ECO:0000256" key="2">
    <source>
        <dbReference type="SAM" id="Phobius"/>
    </source>
</evidence>
<dbReference type="CDD" id="cd00254">
    <property type="entry name" value="LT-like"/>
    <property type="match status" value="1"/>
</dbReference>
<protein>
    <submittedName>
        <fullName evidence="4">Transglycosylase SLT domain protein</fullName>
    </submittedName>
</protein>
<sequence>MAGIPACPDGILHPVNPCRPFALDPIESSPMEPDAAPKPPDPPVRKTRPKRQSKPRRRKKKKNSMPAWKRTAMIGTEAGALTAASLVAIIAVLGHSADWFSGTGFWAHLLPFTAMVLALALAHALALRLWFLLRSWLAGKAEILPAILAVLVAAGAGTHASREQFRQELGSLRTLVGGKEEAERITLSHQVFAAYRRSNLADLQRLIERSQLFWPAIQEAAASFDIEMELLLGVASTESSFLPRDSKDGGRGLFQITAAPAPAVEAARKRLATARLDLANPRHNAYVGAATFRHYQTEMHGDLFLALLAYNIGPKNGGLHSIMSQYGARDFVTIQPYLQNLPRDYPIRVLSSALAFRLWRLDGKLPRYEEGDNAMHIQNVGIPGLDPGRSGGSPLSAALLH</sequence>
<dbReference type="HOGENOM" id="CLU_751895_0_0_6"/>
<gene>
    <name evidence="4" type="ordered locus">MCA2115</name>
</gene>
<reference evidence="4 5" key="1">
    <citation type="journal article" date="2004" name="PLoS Biol.">
        <title>Genomic insights into methanotrophy: the complete genome sequence of Methylococcus capsulatus (Bath).</title>
        <authorList>
            <person name="Ward N.L."/>
            <person name="Larsen O."/>
            <person name="Sakwa J."/>
            <person name="Bruseth L."/>
            <person name="Khouri H.M."/>
            <person name="Durkin A.S."/>
            <person name="Dimitrov G."/>
            <person name="Jiang L."/>
            <person name="Scanlan D."/>
            <person name="Kang K.H."/>
            <person name="Lewis M.R."/>
            <person name="Nelson K.E."/>
            <person name="Methe B.A."/>
            <person name="Wu M."/>
            <person name="Heidelberg J.F."/>
            <person name="Paulsen I.T."/>
            <person name="Fouts D.E."/>
            <person name="Ravel J."/>
            <person name="Tettelin H."/>
            <person name="Ren Q."/>
            <person name="Read T.D."/>
            <person name="DeBoy R.T."/>
            <person name="Seshadri R."/>
            <person name="Salzberg S.L."/>
            <person name="Jensen H.B."/>
            <person name="Birkeland N.K."/>
            <person name="Nelson W.C."/>
            <person name="Dodson R.J."/>
            <person name="Grindhaug S.H."/>
            <person name="Holt I.E."/>
            <person name="Eidhammer I."/>
            <person name="Jonasen I."/>
            <person name="Vanaken S."/>
            <person name="Utterback T.R."/>
            <person name="Feldblyum T.V."/>
            <person name="Fraser C.M."/>
            <person name="Lillehaug J.R."/>
            <person name="Eisen J.A."/>
        </authorList>
    </citation>
    <scope>NUCLEOTIDE SEQUENCE [LARGE SCALE GENOMIC DNA]</scope>
    <source>
        <strain evidence="5">ATCC 33009 / NCIMB 11132 / Bath</strain>
    </source>
</reference>
<accession>Q606A7</accession>
<dbReference type="EMBL" id="AE017282">
    <property type="protein sequence ID" value="AAU91881.1"/>
    <property type="molecule type" value="Genomic_DNA"/>
</dbReference>
<proteinExistence type="predicted"/>